<evidence type="ECO:0000256" key="15">
    <source>
        <dbReference type="ARBA" id="ARBA00061395"/>
    </source>
</evidence>
<dbReference type="InterPro" id="IPR027359">
    <property type="entry name" value="Volt_channel_dom_sf"/>
</dbReference>
<feature type="transmembrane region" description="Helical" evidence="18">
    <location>
        <begin position="1207"/>
        <end position="1226"/>
    </location>
</feature>
<dbReference type="OrthoDB" id="416585at2759"/>
<dbReference type="Pfam" id="PF00520">
    <property type="entry name" value="Ion_trans"/>
    <property type="match status" value="4"/>
</dbReference>
<proteinExistence type="inferred from homology"/>
<feature type="domain" description="EF-hand" evidence="19">
    <location>
        <begin position="1652"/>
        <end position="1687"/>
    </location>
</feature>
<feature type="transmembrane region" description="Helical" evidence="18">
    <location>
        <begin position="1514"/>
        <end position="1540"/>
    </location>
</feature>
<feature type="transmembrane region" description="Helical" evidence="18">
    <location>
        <begin position="523"/>
        <end position="545"/>
    </location>
</feature>
<feature type="transmembrane region" description="Helical" evidence="18">
    <location>
        <begin position="1068"/>
        <end position="1090"/>
    </location>
</feature>
<feature type="transmembrane region" description="Helical" evidence="18">
    <location>
        <begin position="1144"/>
        <end position="1161"/>
    </location>
</feature>
<feature type="transmembrane region" description="Helical" evidence="18">
    <location>
        <begin position="1111"/>
        <end position="1132"/>
    </location>
</feature>
<feature type="transmembrane region" description="Helical" evidence="18">
    <location>
        <begin position="480"/>
        <end position="503"/>
    </location>
</feature>
<dbReference type="GO" id="GO:0008331">
    <property type="term" value="F:high voltage-gated calcium channel activity"/>
    <property type="evidence" value="ECO:0007669"/>
    <property type="project" value="TreeGrafter"/>
</dbReference>
<dbReference type="GO" id="GO:0098703">
    <property type="term" value="P:calcium ion import across plasma membrane"/>
    <property type="evidence" value="ECO:0007669"/>
    <property type="project" value="TreeGrafter"/>
</dbReference>
<feature type="transmembrane region" description="Helical" evidence="18">
    <location>
        <begin position="682"/>
        <end position="701"/>
    </location>
</feature>
<feature type="region of interest" description="Disordered" evidence="17">
    <location>
        <begin position="1"/>
        <end position="205"/>
    </location>
</feature>
<feature type="compositionally biased region" description="Basic and acidic residues" evidence="17">
    <location>
        <begin position="1885"/>
        <end position="1894"/>
    </location>
</feature>
<dbReference type="PANTHER" id="PTHR45628">
    <property type="entry name" value="VOLTAGE-DEPENDENT CALCIUM CHANNEL TYPE A SUBUNIT ALPHA-1"/>
    <property type="match status" value="1"/>
</dbReference>
<feature type="transmembrane region" description="Helical" evidence="18">
    <location>
        <begin position="1317"/>
        <end position="1339"/>
    </location>
</feature>
<feature type="region of interest" description="Disordered" evidence="17">
    <location>
        <begin position="2130"/>
        <end position="2179"/>
    </location>
</feature>
<feature type="compositionally biased region" description="Polar residues" evidence="17">
    <location>
        <begin position="2132"/>
        <end position="2151"/>
    </location>
</feature>
<sequence>MPIGGPRYESLRDASQQNDPEPDAPAREPAWASLARRPSDQSGIDDFEMEQVNDRTGLTIGRPSPPSPQDSQEDLLSGGDMALNTHLRPPGADTPRRNRGFHHNNPSVVSAASSGRPRSSRSSAASSSFNSMKQVLGRASTRVINLSGSSRSRQPSIIEATEETEQEQEVRASLVSAHTATDTAIGDSENPSGKTSTPSLSRTPEPGFVKKVAINLPLREPPLQGKSLFIFGPDNPFRQKIHHFLNQAWVELFLLLLLVLNLVFLIIMVSSPAGNDTIWGTHWTDYGLLAIFALYSIEIFLRIIDSGLVLHSEDGDKLRKLFGKKARTDNLHDTNPTILRKQHAATTPSSTLKKTDQLGMSGMTPASASAAGRRTTTIIDFAVGRQTNVLHYLPTYVDPLIAYTPQFVSTKAQIPFLRHTFNRIDMLAVVCYWIDFALMMAGVQHVYFFKTIAAMRTLRLLNITSGSSTILQSLKKSAPLLVNIALFIAFFFIVFSIIGVQAFKGSMSRHCVLATNQSVDTGVNFDGVISFDVIYSAMVPVYVLMTGQTWTDMMYRIMDAEYSWSAIYFVLVVLVMNFWILNLFVAVINEMFAKIRDDSANNSAFKSDNSDSKPEILNDSINNFTYNANNMFSRRKQWLDNLELIWVIAVVVDLVFQCMPRYDSPPDKLKQYRMASESYLIELWFTVAFGIDILIRFLVWMPNPKEFFESKKNLVDLFLATVTLIIQIPPIHNSHAYVYLTVFQVIRIYRPIIFVERLKTLIQRVVGSWVGLLNLISFIAMFLGVVSVMAGILFREVVNPTSTSMNFSDFYVSYLAMYQLFSGENWTDILYSVMAAEIPWSQVIVATVFIIAFYSFANFVLVNMLIAIIMENFEGEAEIAKHAQQIQSFAQKSGYSKEQERKYKIYLQKYLKPYPNSIGVDVMNAGWIHSKRKGLAREFLLGESDLFHSVEKDPMLEADNKHRRDSSIKSDFRFAPDYKPLNEGEEDDTEHFRDLFAAPAPGYEDMDSNSPREAKHQSFFSMEAFRHRTLFIFGPDNKFRRSLQRFVTPGRGNRIEGERENVLLSRPFNLFITLAIVACVIVAAITTPVWRLHQSRLDPSQQSVVIRISDYVFPAIFTVEFFIRVIADGFIFTPDAYLLNLWNQIDFFVLLSLYAPLLANISHAQGSSRFFRSLKALRALRLINQSAYIKSTFHAVLVAGFPQLFDATMLCLALLVPFAIYGMRMFSGLFFSCNDSSSAIHGIDDCVGTFLSPDNNMLMPRVWANPVVYSFDNFGASFLILFEIVSQEGWTGVLDTSRNVVGLGLQTSQDASRYNGIFFVLFNLAGGYFVTSLFVAIVIENYTKRTGTAFMTANQRRWMDLKKLLGGIKMSKAKMNPPLNSVRAFCFRIGTPKRGWFARTLMGITVVDGIVLATEHVNSGDWEGIKNWVFVALLSFYMIEIFFLIGGLGWHAYRKSRWNIYNGTVSLLALLITILRIIGFTWQPLIQTQKLLLTAILFRLVPRSDSLNQLFMTMTASIGSIASLFGVWLVVFAVFGIMFVEIFGLTSYGPHGGSHVNFRDIGTSFLMMARMSTGEGWNDLMHDFAVEKPNCVNEPDDYLLSDCGSTGWAYTLFIGFNIISMYIFTNMFIVVVMHNFSYVYQIAPGFSLITREEIRGFKRVWSEVDTERTGFIQEKDLTRFLMKLRGVFDMRIYSEEHSLAKLQSRLETAKPNVVQLSARDLEKNAAGTNTARRVLMLNQTNRRSTLNLEVNQTSSPPPQYSHSQQQHQQQPQPQQKQPNPSSSYPRQDLSYKIHQDYNLAAFNSAIANMDRTAVRRKRRLYNFLYTEVVMSMEPIPGTEIRRRRRFLQHLRSWSTGSLGGGVGVGSGGHDRATSTGSSGGGGGGKDYEMGRLGDEENEPQRGISFQKMLTILAHYKLIEDDQCLSIRDLLRHRQKMDRLHAQVNVIIVRSMLLSMVLRQRFVRYCKDIERIMALTDTSGKDGSSGDAGAMSPPTSMHGQEPSGGAGVGAPSQQIPTIARSRFSSDSSSKDHVRIASDDSFRVSSMLGSSLAVTPSATVSVHSARSFLSEADQRTLEKGTPIDPTLARRMIQSLRHDWRSFISDHELSMVNTVQAAAHEIELDEARVMEDFETSQTTNPALSASNRETMTTPQQMQQVQRQQSQQQQLPQPRVQFPTRSGEVLGLDYM</sequence>
<keyword evidence="4" id="KW-0597">Phosphoprotein</keyword>
<evidence type="ECO:0000256" key="16">
    <source>
        <dbReference type="ARBA" id="ARBA00067459"/>
    </source>
</evidence>
<feature type="region of interest" description="Disordered" evidence="17">
    <location>
        <begin position="1861"/>
        <end position="1899"/>
    </location>
</feature>
<evidence type="ECO:0000256" key="2">
    <source>
        <dbReference type="ARBA" id="ARBA00022448"/>
    </source>
</evidence>
<feature type="compositionally biased region" description="Low complexity" evidence="17">
    <location>
        <begin position="1760"/>
        <end position="1785"/>
    </location>
</feature>
<reference evidence="20" key="1">
    <citation type="journal article" date="2020" name="Fungal Divers.">
        <title>Resolving the Mortierellaceae phylogeny through synthesis of multi-gene phylogenetics and phylogenomics.</title>
        <authorList>
            <person name="Vandepol N."/>
            <person name="Liber J."/>
            <person name="Desiro A."/>
            <person name="Na H."/>
            <person name="Kennedy M."/>
            <person name="Barry K."/>
            <person name="Grigoriev I.V."/>
            <person name="Miller A.N."/>
            <person name="O'Donnell K."/>
            <person name="Stajich J.E."/>
            <person name="Bonito G."/>
        </authorList>
    </citation>
    <scope>NUCLEOTIDE SEQUENCE</scope>
    <source>
        <strain evidence="20">REB-010B</strain>
    </source>
</reference>
<dbReference type="Gene3D" id="1.20.120.350">
    <property type="entry name" value="Voltage-gated potassium channels. Chain C"/>
    <property type="match status" value="4"/>
</dbReference>
<comment type="caution">
    <text evidence="20">The sequence shown here is derived from an EMBL/GenBank/DDBJ whole genome shotgun (WGS) entry which is preliminary data.</text>
</comment>
<feature type="transmembrane region" description="Helical" evidence="18">
    <location>
        <begin position="713"/>
        <end position="731"/>
    </location>
</feature>
<keyword evidence="12 18" id="KW-0472">Membrane</keyword>
<keyword evidence="21" id="KW-1185">Reference proteome</keyword>
<evidence type="ECO:0000256" key="9">
    <source>
        <dbReference type="ARBA" id="ARBA00022882"/>
    </source>
</evidence>
<keyword evidence="10 18" id="KW-1133">Transmembrane helix</keyword>
<evidence type="ECO:0000256" key="3">
    <source>
        <dbReference type="ARBA" id="ARBA00022475"/>
    </source>
</evidence>
<dbReference type="GO" id="GO:0005891">
    <property type="term" value="C:voltage-gated calcium channel complex"/>
    <property type="evidence" value="ECO:0007669"/>
    <property type="project" value="TreeGrafter"/>
</dbReference>
<gene>
    <name evidence="20" type="primary">CCH1_1</name>
    <name evidence="20" type="ORF">BGZ99_001821</name>
</gene>
<dbReference type="EMBL" id="JAAAIP010000149">
    <property type="protein sequence ID" value="KAG0324439.1"/>
    <property type="molecule type" value="Genomic_DNA"/>
</dbReference>
<dbReference type="InterPro" id="IPR050599">
    <property type="entry name" value="VDCC_alpha-1_subunit"/>
</dbReference>
<evidence type="ECO:0000256" key="17">
    <source>
        <dbReference type="SAM" id="MobiDB-lite"/>
    </source>
</evidence>
<evidence type="ECO:0000256" key="8">
    <source>
        <dbReference type="ARBA" id="ARBA00022837"/>
    </source>
</evidence>
<evidence type="ECO:0000256" key="14">
    <source>
        <dbReference type="ARBA" id="ARBA00023303"/>
    </source>
</evidence>
<dbReference type="InterPro" id="IPR002048">
    <property type="entry name" value="EF_hand_dom"/>
</dbReference>
<dbReference type="GO" id="GO:0005509">
    <property type="term" value="F:calcium ion binding"/>
    <property type="evidence" value="ECO:0007669"/>
    <property type="project" value="InterPro"/>
</dbReference>
<evidence type="ECO:0000256" key="18">
    <source>
        <dbReference type="SAM" id="Phobius"/>
    </source>
</evidence>
<feature type="compositionally biased region" description="Low complexity" evidence="17">
    <location>
        <begin position="2152"/>
        <end position="2173"/>
    </location>
</feature>
<feature type="transmembrane region" description="Helical" evidence="18">
    <location>
        <begin position="1608"/>
        <end position="1632"/>
    </location>
</feature>
<evidence type="ECO:0000256" key="1">
    <source>
        <dbReference type="ARBA" id="ARBA00004651"/>
    </source>
</evidence>
<organism evidence="20 21">
    <name type="scientific">Dissophora globulifera</name>
    <dbReference type="NCBI Taxonomy" id="979702"/>
    <lineage>
        <taxon>Eukaryota</taxon>
        <taxon>Fungi</taxon>
        <taxon>Fungi incertae sedis</taxon>
        <taxon>Mucoromycota</taxon>
        <taxon>Mortierellomycotina</taxon>
        <taxon>Mortierellomycetes</taxon>
        <taxon>Mortierellales</taxon>
        <taxon>Mortierellaceae</taxon>
        <taxon>Dissophora</taxon>
    </lineage>
</organism>
<comment type="similarity">
    <text evidence="15">Belongs to the calcium channel alpha-1 subunit (TC 1.A.1.11) family.</text>
</comment>
<feature type="transmembrane region" description="Helical" evidence="18">
    <location>
        <begin position="426"/>
        <end position="449"/>
    </location>
</feature>
<dbReference type="PROSITE" id="PS50222">
    <property type="entry name" value="EF_HAND_2"/>
    <property type="match status" value="1"/>
</dbReference>
<keyword evidence="11" id="KW-0406">Ion transport</keyword>
<evidence type="ECO:0000256" key="12">
    <source>
        <dbReference type="ARBA" id="ARBA00023136"/>
    </source>
</evidence>
<dbReference type="Gene3D" id="1.10.238.10">
    <property type="entry name" value="EF-hand"/>
    <property type="match status" value="1"/>
</dbReference>
<protein>
    <recommendedName>
        <fullName evidence="16">Calcium-channel protein CCH1</fullName>
    </recommendedName>
</protein>
<feature type="transmembrane region" description="Helical" evidence="18">
    <location>
        <begin position="1428"/>
        <end position="1448"/>
    </location>
</feature>
<evidence type="ECO:0000256" key="7">
    <source>
        <dbReference type="ARBA" id="ARBA00022692"/>
    </source>
</evidence>
<evidence type="ECO:0000256" key="11">
    <source>
        <dbReference type="ARBA" id="ARBA00023065"/>
    </source>
</evidence>
<comment type="subcellular location">
    <subcellularLocation>
        <location evidence="1">Cell membrane</location>
        <topology evidence="1">Multi-pass membrane protein</topology>
    </subcellularLocation>
</comment>
<evidence type="ECO:0000313" key="20">
    <source>
        <dbReference type="EMBL" id="KAG0324439.1"/>
    </source>
</evidence>
<feature type="transmembrane region" description="Helical" evidence="18">
    <location>
        <begin position="248"/>
        <end position="269"/>
    </location>
</feature>
<evidence type="ECO:0000313" key="21">
    <source>
        <dbReference type="Proteomes" id="UP000738325"/>
    </source>
</evidence>
<dbReference type="PANTHER" id="PTHR45628:SF7">
    <property type="entry name" value="VOLTAGE-DEPENDENT CALCIUM CHANNEL TYPE A SUBUNIT ALPHA-1"/>
    <property type="match status" value="1"/>
</dbReference>
<dbReference type="Gene3D" id="1.10.287.70">
    <property type="match status" value="4"/>
</dbReference>
<keyword evidence="8" id="KW-0106">Calcium</keyword>
<evidence type="ECO:0000256" key="5">
    <source>
        <dbReference type="ARBA" id="ARBA00022568"/>
    </source>
</evidence>
<feature type="region of interest" description="Disordered" evidence="17">
    <location>
        <begin position="1749"/>
        <end position="1787"/>
    </location>
</feature>
<keyword evidence="7 18" id="KW-0812">Transmembrane</keyword>
<evidence type="ECO:0000256" key="10">
    <source>
        <dbReference type="ARBA" id="ARBA00022989"/>
    </source>
</evidence>
<feature type="transmembrane region" description="Helical" evidence="18">
    <location>
        <begin position="289"/>
        <end position="310"/>
    </location>
</feature>
<accession>A0A9P6RR31</accession>
<evidence type="ECO:0000256" key="13">
    <source>
        <dbReference type="ARBA" id="ARBA00023180"/>
    </source>
</evidence>
<keyword evidence="2" id="KW-0813">Transport</keyword>
<feature type="transmembrane region" description="Helical" evidence="18">
    <location>
        <begin position="1460"/>
        <end position="1479"/>
    </location>
</feature>
<feature type="transmembrane region" description="Helical" evidence="18">
    <location>
        <begin position="565"/>
        <end position="588"/>
    </location>
</feature>
<dbReference type="InterPro" id="IPR005821">
    <property type="entry name" value="Ion_trans_dom"/>
</dbReference>
<dbReference type="FunFam" id="1.10.287.70:FF:000093">
    <property type="entry name" value="Calcium channel subunit Cch1"/>
    <property type="match status" value="1"/>
</dbReference>
<dbReference type="Proteomes" id="UP000738325">
    <property type="component" value="Unassembled WGS sequence"/>
</dbReference>
<feature type="compositionally biased region" description="Low complexity" evidence="17">
    <location>
        <begin position="1980"/>
        <end position="1991"/>
    </location>
</feature>
<feature type="compositionally biased region" description="Low complexity" evidence="17">
    <location>
        <begin position="106"/>
        <end position="128"/>
    </location>
</feature>
<keyword evidence="5" id="KW-0109">Calcium transport</keyword>
<feature type="region of interest" description="Disordered" evidence="17">
    <location>
        <begin position="1976"/>
        <end position="2011"/>
    </location>
</feature>
<keyword evidence="9" id="KW-0851">Voltage-gated channel</keyword>
<keyword evidence="3" id="KW-1003">Cell membrane</keyword>
<evidence type="ECO:0000259" key="19">
    <source>
        <dbReference type="PROSITE" id="PS50222"/>
    </source>
</evidence>
<keyword evidence="14" id="KW-0407">Ion channel</keyword>
<dbReference type="SUPFAM" id="SSF81324">
    <property type="entry name" value="Voltage-gated potassium channels"/>
    <property type="match status" value="4"/>
</dbReference>
<evidence type="ECO:0000256" key="4">
    <source>
        <dbReference type="ARBA" id="ARBA00022553"/>
    </source>
</evidence>
<feature type="compositionally biased region" description="Polar residues" evidence="17">
    <location>
        <begin position="142"/>
        <end position="155"/>
    </location>
</feature>
<evidence type="ECO:0000256" key="6">
    <source>
        <dbReference type="ARBA" id="ARBA00022673"/>
    </source>
</evidence>
<name>A0A9P6RR31_9FUNG</name>
<feature type="transmembrane region" description="Helical" evidence="18">
    <location>
        <begin position="843"/>
        <end position="870"/>
    </location>
</feature>
<keyword evidence="6" id="KW-0107">Calcium channel</keyword>
<keyword evidence="13" id="KW-0325">Glycoprotein</keyword>
<feature type="compositionally biased region" description="Polar residues" evidence="17">
    <location>
        <begin position="189"/>
        <end position="202"/>
    </location>
</feature>
<feature type="transmembrane region" description="Helical" evidence="18">
    <location>
        <begin position="767"/>
        <end position="790"/>
    </location>
</feature>